<reference evidence="2 3" key="1">
    <citation type="submission" date="2018-06" db="EMBL/GenBank/DDBJ databases">
        <authorList>
            <consortium name="Pathogen Informatics"/>
            <person name="Doyle S."/>
        </authorList>
    </citation>
    <scope>NUCLEOTIDE SEQUENCE [LARGE SCALE GENOMIC DNA]</scope>
    <source>
        <strain evidence="2 3">NCTC11091</strain>
    </source>
</reference>
<organism evidence="2 3">
    <name type="scientific">Faucicola atlantae</name>
    <dbReference type="NCBI Taxonomy" id="34059"/>
    <lineage>
        <taxon>Bacteria</taxon>
        <taxon>Pseudomonadati</taxon>
        <taxon>Pseudomonadota</taxon>
        <taxon>Gammaproteobacteria</taxon>
        <taxon>Moraxellales</taxon>
        <taxon>Moraxellaceae</taxon>
        <taxon>Faucicola</taxon>
    </lineage>
</organism>
<dbReference type="AlphaFoldDB" id="A0A378QL83"/>
<dbReference type="EMBL" id="UGQA01000005">
    <property type="protein sequence ID" value="STZ01626.1"/>
    <property type="molecule type" value="Genomic_DNA"/>
</dbReference>
<dbReference type="InterPro" id="IPR052345">
    <property type="entry name" value="Rad_response_metalloprotease"/>
</dbReference>
<evidence type="ECO:0000313" key="2">
    <source>
        <dbReference type="EMBL" id="STZ01626.1"/>
    </source>
</evidence>
<dbReference type="Proteomes" id="UP000255193">
    <property type="component" value="Unassembled WGS sequence"/>
</dbReference>
<proteinExistence type="predicted"/>
<dbReference type="PANTHER" id="PTHR43236:SF1">
    <property type="entry name" value="BLL7220 PROTEIN"/>
    <property type="match status" value="1"/>
</dbReference>
<gene>
    <name evidence="2" type="ORF">NCTC11091_02098</name>
</gene>
<dbReference type="Pfam" id="PF06114">
    <property type="entry name" value="Peptidase_M78"/>
    <property type="match status" value="1"/>
</dbReference>
<sequence>MRNIRISSDLEIEALASQILQDNSLYHLPVDIFQLAKILEINLVPYPNAEGGIMGMLIRNKNDFTIIYSTRINNVGLHRFTIAHEIGHYFLPEHVEQAIKDGQHISNSKYKPWYEIEADYFASCLLMPKKFFKSEMSKFPDGLDAILALSQIFNTSITATAIRYAELADFPISVVFSTDDIVDFAKHSKLMFKLGRKLVMKGSQIPANSKSSAIYTPNMLYKLPISLDIWCDCEAKINGHEIYINLGEYQKRLTVITSDYDPDDCQEFKYEWEPPKFK</sequence>
<evidence type="ECO:0000313" key="3">
    <source>
        <dbReference type="Proteomes" id="UP000255193"/>
    </source>
</evidence>
<protein>
    <submittedName>
        <fullName evidence="2">Domain of uncharacterized function (DUF955)</fullName>
    </submittedName>
</protein>
<dbReference type="Gene3D" id="1.10.10.2910">
    <property type="match status" value="1"/>
</dbReference>
<evidence type="ECO:0000259" key="1">
    <source>
        <dbReference type="Pfam" id="PF06114"/>
    </source>
</evidence>
<accession>A0A378QL83</accession>
<dbReference type="RefSeq" id="WP_067059555.1">
    <property type="nucleotide sequence ID" value="NZ_MXAO01000035.1"/>
</dbReference>
<dbReference type="PANTHER" id="PTHR43236">
    <property type="entry name" value="ANTITOXIN HIGA1"/>
    <property type="match status" value="1"/>
</dbReference>
<feature type="domain" description="IrrE N-terminal-like" evidence="1">
    <location>
        <begin position="69"/>
        <end position="163"/>
    </location>
</feature>
<name>A0A378QL83_9GAMM</name>
<dbReference type="InterPro" id="IPR010359">
    <property type="entry name" value="IrrE_HExxH"/>
</dbReference>